<protein>
    <recommendedName>
        <fullName evidence="4">Meckelin</fullName>
    </recommendedName>
</protein>
<dbReference type="Proteomes" id="UP000008144">
    <property type="component" value="Chromosome 1"/>
</dbReference>
<dbReference type="Ensembl" id="ENSCINT00000009402.3">
    <property type="protein sequence ID" value="ENSCINP00000009402.3"/>
    <property type="gene ID" value="ENSCING00000013695.2"/>
</dbReference>
<dbReference type="InParanoid" id="F6Y1T4"/>
<proteinExistence type="predicted"/>
<dbReference type="AlphaFoldDB" id="F6Y1T4"/>
<name>F6Y1T4_CIOIN</name>
<keyword evidence="1" id="KW-0472">Membrane</keyword>
<dbReference type="GeneTree" id="ENSGT00390000010606"/>
<dbReference type="PANTHER" id="PTHR21274:SF0">
    <property type="entry name" value="MECKELIN"/>
    <property type="match status" value="1"/>
</dbReference>
<dbReference type="OMA" id="YITENKG"/>
<reference evidence="2" key="2">
    <citation type="journal article" date="2008" name="Genome Biol.">
        <title>Improved genome assembly and evidence-based global gene model set for the chordate Ciona intestinalis: new insight into intron and operon populations.</title>
        <authorList>
            <person name="Satou Y."/>
            <person name="Mineta K."/>
            <person name="Ogasawara M."/>
            <person name="Sasakura Y."/>
            <person name="Shoguchi E."/>
            <person name="Ueno K."/>
            <person name="Yamada L."/>
            <person name="Matsumoto J."/>
            <person name="Wasserscheid J."/>
            <person name="Dewar K."/>
            <person name="Wiley G.B."/>
            <person name="Macmil S.L."/>
            <person name="Roe B.A."/>
            <person name="Zeller R.W."/>
            <person name="Hastings K.E."/>
            <person name="Lemaire P."/>
            <person name="Lindquist E."/>
            <person name="Endo T."/>
            <person name="Hotta K."/>
            <person name="Inaba K."/>
        </authorList>
    </citation>
    <scope>NUCLEOTIDE SEQUENCE [LARGE SCALE GENOMIC DNA]</scope>
    <source>
        <strain evidence="2">wild type</strain>
    </source>
</reference>
<reference evidence="2" key="3">
    <citation type="submission" date="2025-08" db="UniProtKB">
        <authorList>
            <consortium name="Ensembl"/>
        </authorList>
    </citation>
    <scope>IDENTIFICATION</scope>
</reference>
<dbReference type="GO" id="GO:0035869">
    <property type="term" value="C:ciliary transition zone"/>
    <property type="evidence" value="ECO:0000318"/>
    <property type="project" value="GO_Central"/>
</dbReference>
<dbReference type="InterPro" id="IPR019170">
    <property type="entry name" value="Meckelin"/>
</dbReference>
<dbReference type="GO" id="GO:0036038">
    <property type="term" value="C:MKS complex"/>
    <property type="evidence" value="ECO:0007669"/>
    <property type="project" value="InterPro"/>
</dbReference>
<feature type="transmembrane region" description="Helical" evidence="1">
    <location>
        <begin position="436"/>
        <end position="461"/>
    </location>
</feature>
<evidence type="ECO:0000313" key="3">
    <source>
        <dbReference type="Proteomes" id="UP000008144"/>
    </source>
</evidence>
<evidence type="ECO:0000256" key="1">
    <source>
        <dbReference type="SAM" id="Phobius"/>
    </source>
</evidence>
<feature type="transmembrane region" description="Helical" evidence="1">
    <location>
        <begin position="393"/>
        <end position="421"/>
    </location>
</feature>
<evidence type="ECO:0000313" key="2">
    <source>
        <dbReference type="Ensembl" id="ENSCINP00000009402.3"/>
    </source>
</evidence>
<feature type="transmembrane region" description="Helical" evidence="1">
    <location>
        <begin position="554"/>
        <end position="578"/>
    </location>
</feature>
<feature type="transmembrane region" description="Helical" evidence="1">
    <location>
        <begin position="783"/>
        <end position="801"/>
    </location>
</feature>
<keyword evidence="1" id="KW-1133">Transmembrane helix</keyword>
<keyword evidence="3" id="KW-1185">Reference proteome</keyword>
<feature type="transmembrane region" description="Helical" evidence="1">
    <location>
        <begin position="353"/>
        <end position="373"/>
    </location>
</feature>
<keyword evidence="1" id="KW-0812">Transmembrane</keyword>
<dbReference type="PANTHER" id="PTHR21274">
    <property type="entry name" value="MECKELIN"/>
    <property type="match status" value="1"/>
</dbReference>
<dbReference type="STRING" id="7719.ENSCINP00000009402"/>
<dbReference type="HOGENOM" id="CLU_010935_0_0_1"/>
<reference evidence="2" key="4">
    <citation type="submission" date="2025-09" db="UniProtKB">
        <authorList>
            <consortium name="Ensembl"/>
        </authorList>
    </citation>
    <scope>IDENTIFICATION</scope>
</reference>
<sequence>MPNAECIECTQSFTGPSADNNVCSACVGCGQCTFVGDGVCVNLTVTENVNSDSAYIQQKAQAAFLGCQAKNITACQALANMCVMETYAYYTSNSACRLYSLFYNQPLSTTYTPISTLNSAWLQNLPWIYINSLGDVNNLADVEILTSTEIPTAFGFKGANTVLDLVVFKYDVNGTFLGEENANTGILQLCPDQVSRKSAAFVFGTSYASSCTLTPTSLQSVSNYPVMFYELNLRYTINNEVRLFPVPVTVTNFRDADGQSAEGSVLVRRFFLVDNLSRSTLTTTTSTQSTPAIRYASSVSISVTLQPVGNGLIHPPHLTITYSDLNIGDNGVPVATTAPVSTKNFEYHSGDCFMSSQISLAVLGSLSVLYSFFETGSWRRRQGLQVIDGTSLFMFIFYTLSNLANVFFIVMFGFSAVTLIFYKGQTTVTHLLPDPFINYLFLLFFAMAFAFKTVQILVMIFMQSSMDIFLVDWERPRVNDAEGKVSIWRTFFIANEWNEIQTCRKLSVPLQLFLVVLFLEVIGFKSLALENPTTAINTVVTSSSDLYIPPYNSILRFAVASLVYLVIAFIQVLYNIAIHERFIHDQIREFIDLCSVSNVSVFILAHNHYGYYIHGRSVHGRADTDMMQMNAMLKKEEENLTSSRGLDPGTEQQTYEIAIPVKFRNQFDKIYQPLELMRNQPAARGGSSPMDSKSSENVRAYSTMRNFLTAFLDHSLRDLDYFIKDKMFLENLMDTEFREPIEAAYFYNDPGNSFTNVLFYGNEFALLLFEVLLFNIIDYSQQNFPLAAILTYICGQVLVFIREFLGQQNLATKTLVDKRFLV</sequence>
<organism evidence="2 3">
    <name type="scientific">Ciona intestinalis</name>
    <name type="common">Transparent sea squirt</name>
    <name type="synonym">Ascidia intestinalis</name>
    <dbReference type="NCBI Taxonomy" id="7719"/>
    <lineage>
        <taxon>Eukaryota</taxon>
        <taxon>Metazoa</taxon>
        <taxon>Chordata</taxon>
        <taxon>Tunicata</taxon>
        <taxon>Ascidiacea</taxon>
        <taxon>Phlebobranchia</taxon>
        <taxon>Cionidae</taxon>
        <taxon>Ciona</taxon>
    </lineage>
</organism>
<accession>F6Y1T4</accession>
<dbReference type="GO" id="GO:0060271">
    <property type="term" value="P:cilium assembly"/>
    <property type="evidence" value="ECO:0000318"/>
    <property type="project" value="GO_Central"/>
</dbReference>
<feature type="transmembrane region" description="Helical" evidence="1">
    <location>
        <begin position="757"/>
        <end position="777"/>
    </location>
</feature>
<evidence type="ECO:0008006" key="4">
    <source>
        <dbReference type="Google" id="ProtNLM"/>
    </source>
</evidence>
<reference evidence="3" key="1">
    <citation type="journal article" date="2002" name="Science">
        <title>The draft genome of Ciona intestinalis: insights into chordate and vertebrate origins.</title>
        <authorList>
            <person name="Dehal P."/>
            <person name="Satou Y."/>
            <person name="Campbell R.K."/>
            <person name="Chapman J."/>
            <person name="Degnan B."/>
            <person name="De Tomaso A."/>
            <person name="Davidson B."/>
            <person name="Di Gregorio A."/>
            <person name="Gelpke M."/>
            <person name="Goodstein D.M."/>
            <person name="Harafuji N."/>
            <person name="Hastings K.E."/>
            <person name="Ho I."/>
            <person name="Hotta K."/>
            <person name="Huang W."/>
            <person name="Kawashima T."/>
            <person name="Lemaire P."/>
            <person name="Martinez D."/>
            <person name="Meinertzhagen I.A."/>
            <person name="Necula S."/>
            <person name="Nonaka M."/>
            <person name="Putnam N."/>
            <person name="Rash S."/>
            <person name="Saiga H."/>
            <person name="Satake M."/>
            <person name="Terry A."/>
            <person name="Yamada L."/>
            <person name="Wang H.G."/>
            <person name="Awazu S."/>
            <person name="Azumi K."/>
            <person name="Boore J."/>
            <person name="Branno M."/>
            <person name="Chin-Bow S."/>
            <person name="DeSantis R."/>
            <person name="Doyle S."/>
            <person name="Francino P."/>
            <person name="Keys D.N."/>
            <person name="Haga S."/>
            <person name="Hayashi H."/>
            <person name="Hino K."/>
            <person name="Imai K.S."/>
            <person name="Inaba K."/>
            <person name="Kano S."/>
            <person name="Kobayashi K."/>
            <person name="Kobayashi M."/>
            <person name="Lee B.I."/>
            <person name="Makabe K.W."/>
            <person name="Manohar C."/>
            <person name="Matassi G."/>
            <person name="Medina M."/>
            <person name="Mochizuki Y."/>
            <person name="Mount S."/>
            <person name="Morishita T."/>
            <person name="Miura S."/>
            <person name="Nakayama A."/>
            <person name="Nishizaka S."/>
            <person name="Nomoto H."/>
            <person name="Ohta F."/>
            <person name="Oishi K."/>
            <person name="Rigoutsos I."/>
            <person name="Sano M."/>
            <person name="Sasaki A."/>
            <person name="Sasakura Y."/>
            <person name="Shoguchi E."/>
            <person name="Shin-i T."/>
            <person name="Spagnuolo A."/>
            <person name="Stainier D."/>
            <person name="Suzuki M.M."/>
            <person name="Tassy O."/>
            <person name="Takatori N."/>
            <person name="Tokuoka M."/>
            <person name="Yagi K."/>
            <person name="Yoshizaki F."/>
            <person name="Wada S."/>
            <person name="Zhang C."/>
            <person name="Hyatt P.D."/>
            <person name="Larimer F."/>
            <person name="Detter C."/>
            <person name="Doggett N."/>
            <person name="Glavina T."/>
            <person name="Hawkins T."/>
            <person name="Richardson P."/>
            <person name="Lucas S."/>
            <person name="Kohara Y."/>
            <person name="Levine M."/>
            <person name="Satoh N."/>
            <person name="Rokhsar D.S."/>
        </authorList>
    </citation>
    <scope>NUCLEOTIDE SEQUENCE [LARGE SCALE GENOMIC DNA]</scope>
</reference>
<dbReference type="Pfam" id="PF09773">
    <property type="entry name" value="Meckelin"/>
    <property type="match status" value="1"/>
</dbReference>
<feature type="transmembrane region" description="Helical" evidence="1">
    <location>
        <begin position="506"/>
        <end position="524"/>
    </location>
</feature>
<dbReference type="EMBL" id="EAAA01000186">
    <property type="status" value="NOT_ANNOTATED_CDS"/>
    <property type="molecule type" value="Genomic_DNA"/>
</dbReference>